<feature type="signal peptide" evidence="2">
    <location>
        <begin position="1"/>
        <end position="19"/>
    </location>
</feature>
<organism evidence="3 4">
    <name type="scientific">Aphanomyces euteiches</name>
    <dbReference type="NCBI Taxonomy" id="100861"/>
    <lineage>
        <taxon>Eukaryota</taxon>
        <taxon>Sar</taxon>
        <taxon>Stramenopiles</taxon>
        <taxon>Oomycota</taxon>
        <taxon>Saprolegniomycetes</taxon>
        <taxon>Saprolegniales</taxon>
        <taxon>Verrucalvaceae</taxon>
        <taxon>Aphanomyces</taxon>
    </lineage>
</organism>
<evidence type="ECO:0000256" key="2">
    <source>
        <dbReference type="SAM" id="SignalP"/>
    </source>
</evidence>
<keyword evidence="1" id="KW-0472">Membrane</keyword>
<keyword evidence="4" id="KW-1185">Reference proteome</keyword>
<feature type="transmembrane region" description="Helical" evidence="1">
    <location>
        <begin position="162"/>
        <end position="181"/>
    </location>
</feature>
<dbReference type="Gene3D" id="3.80.10.10">
    <property type="entry name" value="Ribonuclease Inhibitor"/>
    <property type="match status" value="1"/>
</dbReference>
<feature type="chain" id="PRO_5026001017" evidence="2">
    <location>
        <begin position="20"/>
        <end position="344"/>
    </location>
</feature>
<dbReference type="Proteomes" id="UP000481153">
    <property type="component" value="Unassembled WGS sequence"/>
</dbReference>
<comment type="caution">
    <text evidence="3">The sequence shown here is derived from an EMBL/GenBank/DDBJ whole genome shotgun (WGS) entry which is preliminary data.</text>
</comment>
<gene>
    <name evidence="3" type="ORF">Ae201684_016356</name>
</gene>
<keyword evidence="1" id="KW-0812">Transmembrane</keyword>
<evidence type="ECO:0000256" key="1">
    <source>
        <dbReference type="SAM" id="Phobius"/>
    </source>
</evidence>
<dbReference type="AlphaFoldDB" id="A0A6G0WCF1"/>
<name>A0A6G0WCF1_9STRA</name>
<proteinExistence type="predicted"/>
<dbReference type="VEuPathDB" id="FungiDB:AeMF1_020273"/>
<dbReference type="InterPro" id="IPR032675">
    <property type="entry name" value="LRR_dom_sf"/>
</dbReference>
<evidence type="ECO:0000313" key="4">
    <source>
        <dbReference type="Proteomes" id="UP000481153"/>
    </source>
</evidence>
<dbReference type="EMBL" id="VJMJ01000250">
    <property type="protein sequence ID" value="KAF0725125.1"/>
    <property type="molecule type" value="Genomic_DNA"/>
</dbReference>
<dbReference type="SUPFAM" id="SSF52058">
    <property type="entry name" value="L domain-like"/>
    <property type="match status" value="1"/>
</dbReference>
<accession>A0A6G0WCF1</accession>
<keyword evidence="1" id="KW-1133">Transmembrane helix</keyword>
<feature type="transmembrane region" description="Helical" evidence="1">
    <location>
        <begin position="276"/>
        <end position="297"/>
    </location>
</feature>
<evidence type="ECO:0000313" key="3">
    <source>
        <dbReference type="EMBL" id="KAF0725125.1"/>
    </source>
</evidence>
<protein>
    <submittedName>
        <fullName evidence="3">Uncharacterized protein</fullName>
    </submittedName>
</protein>
<sequence>MSPLTWVGLVLAAGGVAHASLSLTLCWSASGVQLPCLYDTVQGNTTILPVQTNSTIYNLSNLNISFIQDLPPNAQIMYVSMVVRVDFSCKVSCRIPSSLIFLNLSHNALQSNWIQTPLTVSTLDISYNQGGLSWIQNVRWRDYLPKLKRLFFRGNNVMNLRLNYDNFPIGYSLIALLFFIYRDLSNNPYLAITVDSRVYNRLYFGGFQLIVGSSLFANAMNACGGNSYWVRPINFVISNENNTSTISTGRWQTVYLCYPGYSNTIAPTYSYGQRPAFYFMFLGVGMCAAFVLVVTLIRNAIVKYRDRHAVFERGTICNSDCSDYEDALAGQVVYVPQPANPRQN</sequence>
<reference evidence="3 4" key="1">
    <citation type="submission" date="2019-07" db="EMBL/GenBank/DDBJ databases">
        <title>Genomics analysis of Aphanomyces spp. identifies a new class of oomycete effector associated with host adaptation.</title>
        <authorList>
            <person name="Gaulin E."/>
        </authorList>
    </citation>
    <scope>NUCLEOTIDE SEQUENCE [LARGE SCALE GENOMIC DNA]</scope>
    <source>
        <strain evidence="3 4">ATCC 201684</strain>
    </source>
</reference>
<keyword evidence="2" id="KW-0732">Signal</keyword>
<feature type="transmembrane region" description="Helical" evidence="1">
    <location>
        <begin position="202"/>
        <end position="220"/>
    </location>
</feature>